<accession>A0A0F9RST9</accession>
<comment type="caution">
    <text evidence="1">The sequence shown here is derived from an EMBL/GenBank/DDBJ whole genome shotgun (WGS) entry which is preliminary data.</text>
</comment>
<protein>
    <submittedName>
        <fullName evidence="1">Uncharacterized protein</fullName>
    </submittedName>
</protein>
<name>A0A0F9RST9_9ZZZZ</name>
<organism evidence="1">
    <name type="scientific">marine sediment metagenome</name>
    <dbReference type="NCBI Taxonomy" id="412755"/>
    <lineage>
        <taxon>unclassified sequences</taxon>
        <taxon>metagenomes</taxon>
        <taxon>ecological metagenomes</taxon>
    </lineage>
</organism>
<proteinExistence type="predicted"/>
<reference evidence="1" key="1">
    <citation type="journal article" date="2015" name="Nature">
        <title>Complex archaea that bridge the gap between prokaryotes and eukaryotes.</title>
        <authorList>
            <person name="Spang A."/>
            <person name="Saw J.H."/>
            <person name="Jorgensen S.L."/>
            <person name="Zaremba-Niedzwiedzka K."/>
            <person name="Martijn J."/>
            <person name="Lind A.E."/>
            <person name="van Eijk R."/>
            <person name="Schleper C."/>
            <person name="Guy L."/>
            <person name="Ettema T.J."/>
        </authorList>
    </citation>
    <scope>NUCLEOTIDE SEQUENCE</scope>
</reference>
<dbReference type="AlphaFoldDB" id="A0A0F9RST9"/>
<gene>
    <name evidence="1" type="ORF">LCGC14_0541390</name>
</gene>
<evidence type="ECO:0000313" key="1">
    <source>
        <dbReference type="EMBL" id="KKN59525.1"/>
    </source>
</evidence>
<sequence length="178" mass="19841">MLGKPKGYIGIKHEITHSRTPGPGPFPDINLTEDYFNALQGKTVPVIDIAVDGSSYLVFGKGEKSGGFIWDIDKEDTTQQLIPYKFFHPGVDVDDIISFLKIIQEGGSTPCANFMNQEAIDTILQKKNEDMMEQDRQTGVKEPKPLYSLGRNVCIECRGETLMGGHRACFTAREVKTR</sequence>
<dbReference type="EMBL" id="LAZR01000724">
    <property type="protein sequence ID" value="KKN59525.1"/>
    <property type="molecule type" value="Genomic_DNA"/>
</dbReference>